<dbReference type="Proteomes" id="UP000226431">
    <property type="component" value="Unassembled WGS sequence"/>
</dbReference>
<comment type="caution">
    <text evidence="7">The sequence shown here is derived from an EMBL/GenBank/DDBJ whole genome shotgun (WGS) entry which is preliminary data.</text>
</comment>
<evidence type="ECO:0000256" key="5">
    <source>
        <dbReference type="SAM" id="SignalP"/>
    </source>
</evidence>
<evidence type="ECO:0000256" key="1">
    <source>
        <dbReference type="ARBA" id="ARBA00005466"/>
    </source>
</evidence>
<keyword evidence="2" id="KW-0285">Flavoprotein</keyword>
<dbReference type="PANTHER" id="PTHR42973">
    <property type="entry name" value="BINDING OXIDOREDUCTASE, PUTATIVE (AFU_ORTHOLOGUE AFUA_1G17690)-RELATED"/>
    <property type="match status" value="1"/>
</dbReference>
<evidence type="ECO:0000313" key="8">
    <source>
        <dbReference type="Proteomes" id="UP000226431"/>
    </source>
</evidence>
<dbReference type="InterPro" id="IPR036318">
    <property type="entry name" value="FAD-bd_PCMH-like_sf"/>
</dbReference>
<dbReference type="AlphaFoldDB" id="A0A2C5Z2U4"/>
<comment type="similarity">
    <text evidence="1">Belongs to the oxygen-dependent FAD-linked oxidoreductase family.</text>
</comment>
<dbReference type="InterPro" id="IPR016166">
    <property type="entry name" value="FAD-bd_PCMH"/>
</dbReference>
<evidence type="ECO:0000256" key="2">
    <source>
        <dbReference type="ARBA" id="ARBA00022630"/>
    </source>
</evidence>
<dbReference type="Pfam" id="PF01565">
    <property type="entry name" value="FAD_binding_4"/>
    <property type="match status" value="1"/>
</dbReference>
<evidence type="ECO:0000256" key="3">
    <source>
        <dbReference type="ARBA" id="ARBA00022827"/>
    </source>
</evidence>
<feature type="chain" id="PRO_5013107010" description="FAD-binding PCMH-type domain-containing protein" evidence="5">
    <location>
        <begin position="20"/>
        <end position="504"/>
    </location>
</feature>
<reference evidence="7 8" key="1">
    <citation type="submission" date="2017-06" db="EMBL/GenBank/DDBJ databases">
        <title>Ant-infecting Ophiocordyceps genomes reveal a high diversity of potential behavioral manipulation genes and a possible major role for enterotoxins.</title>
        <authorList>
            <person name="De Bekker C."/>
            <person name="Evans H.C."/>
            <person name="Brachmann A."/>
            <person name="Hughes D.P."/>
        </authorList>
    </citation>
    <scope>NUCLEOTIDE SEQUENCE [LARGE SCALE GENOMIC DNA]</scope>
    <source>
        <strain evidence="7 8">Map16</strain>
    </source>
</reference>
<protein>
    <recommendedName>
        <fullName evidence="6">FAD-binding PCMH-type domain-containing protein</fullName>
    </recommendedName>
</protein>
<sequence>MKRLHVILALASASSVTTATPAAEPCNTLAHELPTLFHGPISPEYDGLVQARWSGTSVLKPACIITPASANDVSRTMQIITRHRCRFAVKGGGHNANPGANSIADGVSIDLRRMDSANLARDRSYVSLGAGLTWGRAYDMFNNSRVGFPGGVCEGVGVGGVSLGGGQSLFQAKKGWVVDNIVQYELVLASGKVVTASPHRRADLFKALKGGNTNFGIVTRVNIAAFDFPGLWSGQVIASLDHGPSNRSAMLDSVSHAMVDFVADNNRDVDSEVQLAVSYLRNNSGQVASAAISNVADVANPPSLRRFTDLPNRVSFIGRHGKIADFTHQLSQFQPIGFRQVTAGVTITNDFDTLRRIWDASDEVYNSLPQKDKIDWIVVLFPQPVVQQSYSKKRGGNSLGLSNNKDDQIVVWLASRWSDPSLDGMMEQARRDFIKATVAVAKKNKKYSPFIYANYAAPDQDPLCGYGAESVAFLKRTAKKYDPNGVFQKLMPGGFKISKANCRG</sequence>
<dbReference type="PANTHER" id="PTHR42973:SF54">
    <property type="entry name" value="FAD-BINDING PCMH-TYPE DOMAIN-CONTAINING PROTEIN"/>
    <property type="match status" value="1"/>
</dbReference>
<accession>A0A2C5Z2U4</accession>
<proteinExistence type="inferred from homology"/>
<dbReference type="GO" id="GO:0016491">
    <property type="term" value="F:oxidoreductase activity"/>
    <property type="evidence" value="ECO:0007669"/>
    <property type="project" value="UniProtKB-KW"/>
</dbReference>
<dbReference type="Gene3D" id="3.30.465.10">
    <property type="match status" value="1"/>
</dbReference>
<organism evidence="7 8">
    <name type="scientific">Ophiocordyceps camponoti-rufipedis</name>
    <dbReference type="NCBI Taxonomy" id="2004952"/>
    <lineage>
        <taxon>Eukaryota</taxon>
        <taxon>Fungi</taxon>
        <taxon>Dikarya</taxon>
        <taxon>Ascomycota</taxon>
        <taxon>Pezizomycotina</taxon>
        <taxon>Sordariomycetes</taxon>
        <taxon>Hypocreomycetidae</taxon>
        <taxon>Hypocreales</taxon>
        <taxon>Ophiocordycipitaceae</taxon>
        <taxon>Ophiocordyceps</taxon>
    </lineage>
</organism>
<dbReference type="InterPro" id="IPR050416">
    <property type="entry name" value="FAD-linked_Oxidoreductase"/>
</dbReference>
<dbReference type="InterPro" id="IPR006094">
    <property type="entry name" value="Oxid_FAD_bind_N"/>
</dbReference>
<name>A0A2C5Z2U4_9HYPO</name>
<dbReference type="SUPFAM" id="SSF56176">
    <property type="entry name" value="FAD-binding/transporter-associated domain-like"/>
    <property type="match status" value="1"/>
</dbReference>
<evidence type="ECO:0000259" key="6">
    <source>
        <dbReference type="PROSITE" id="PS51387"/>
    </source>
</evidence>
<keyword evidence="4" id="KW-0560">Oxidoreductase</keyword>
<dbReference type="InterPro" id="IPR016169">
    <property type="entry name" value="FAD-bd_PCMH_sub2"/>
</dbReference>
<dbReference type="EMBL" id="NJES01000338">
    <property type="protein sequence ID" value="PHH73511.1"/>
    <property type="molecule type" value="Genomic_DNA"/>
</dbReference>
<dbReference type="GO" id="GO:0071949">
    <property type="term" value="F:FAD binding"/>
    <property type="evidence" value="ECO:0007669"/>
    <property type="project" value="InterPro"/>
</dbReference>
<evidence type="ECO:0000256" key="4">
    <source>
        <dbReference type="ARBA" id="ARBA00023002"/>
    </source>
</evidence>
<feature type="domain" description="FAD-binding PCMH-type" evidence="6">
    <location>
        <begin position="57"/>
        <end position="228"/>
    </location>
</feature>
<dbReference type="STRING" id="2004952.A0A2C5Z2U4"/>
<feature type="signal peptide" evidence="5">
    <location>
        <begin position="1"/>
        <end position="19"/>
    </location>
</feature>
<dbReference type="OrthoDB" id="2151789at2759"/>
<keyword evidence="8" id="KW-1185">Reference proteome</keyword>
<gene>
    <name evidence="7" type="ORF">CDD80_3755</name>
</gene>
<evidence type="ECO:0000313" key="7">
    <source>
        <dbReference type="EMBL" id="PHH73511.1"/>
    </source>
</evidence>
<keyword evidence="5" id="KW-0732">Signal</keyword>
<dbReference type="PROSITE" id="PS51387">
    <property type="entry name" value="FAD_PCMH"/>
    <property type="match status" value="1"/>
</dbReference>
<keyword evidence="3" id="KW-0274">FAD</keyword>